<dbReference type="SUPFAM" id="SSF52025">
    <property type="entry name" value="PA domain"/>
    <property type="match status" value="1"/>
</dbReference>
<feature type="chain" id="PRO_5045471698" evidence="1">
    <location>
        <begin position="21"/>
        <end position="574"/>
    </location>
</feature>
<evidence type="ECO:0000259" key="3">
    <source>
        <dbReference type="Pfam" id="PF04389"/>
    </source>
</evidence>
<sequence length="574" mass="61606">MRLIATALVLLLSAACQQEATPATAPGSGDGADAKPWADDPAARRIEADLRYLADDRMEGRETGTPGYELASGYLARRYDELGLQPAGDSETYFQHVPLLKATLLADGAQFVVKRGGRVIPLAFEKEFLPSSNFNTPEFLVEAPAVFVGQAVHAPELDHDDFAGLDLAGKIAVVFGGAPERFDNDRRAFHSSSREKLRNLVERGAIGVVFVNTAEEEARSPWARGAANWARPTMRLRDDDGTAIDSFPQLRGAARVSAAAADALFVGGDQSSAQLFDAAAAGKLKGFDLPGTVLISGKSKLEQIESRNVVGRIPGSDPDLRAEHVVYTAHLDHLGIGKPVKDDRGQDDRIYNGAFDNALGVAIMLEAAHQLQQAAAKPRRSMLFVALTAEEKGLLGSTWFAQRPTVPKDSLVANINMDMPVMTAPSTDVVPIGIEHSSLQGVVEAAAKEVGVALSPDPFPEEVVFVRSDQYSFVRAGIPAVYLDGGVVPADKQRKPKVALTYFLRNCYHQPCDDADQPIHYGDAARLARLNARIGQLVGDADQRPTWNKGDFFGERFGRAPAAGPNPPTAAAPE</sequence>
<evidence type="ECO:0000313" key="4">
    <source>
        <dbReference type="EMBL" id="GAA4856984.1"/>
    </source>
</evidence>
<organism evidence="4 5">
    <name type="scientific">Luteimonas vadosa</name>
    <dbReference type="NCBI Taxonomy" id="1165507"/>
    <lineage>
        <taxon>Bacteria</taxon>
        <taxon>Pseudomonadati</taxon>
        <taxon>Pseudomonadota</taxon>
        <taxon>Gammaproteobacteria</taxon>
        <taxon>Lysobacterales</taxon>
        <taxon>Lysobacteraceae</taxon>
        <taxon>Luteimonas</taxon>
    </lineage>
</organism>
<dbReference type="CDD" id="cd04820">
    <property type="entry name" value="PA_M28_1_1"/>
    <property type="match status" value="1"/>
</dbReference>
<dbReference type="InterPro" id="IPR046450">
    <property type="entry name" value="PA_dom_sf"/>
</dbReference>
<feature type="domain" description="Peptidase M28" evidence="3">
    <location>
        <begin position="308"/>
        <end position="532"/>
    </location>
</feature>
<dbReference type="InterPro" id="IPR045175">
    <property type="entry name" value="M28_fam"/>
</dbReference>
<feature type="domain" description="PA" evidence="2">
    <location>
        <begin position="157"/>
        <end position="241"/>
    </location>
</feature>
<proteinExistence type="predicted"/>
<dbReference type="RefSeq" id="WP_345293992.1">
    <property type="nucleotide sequence ID" value="NZ_BAABJY010000001.1"/>
</dbReference>
<evidence type="ECO:0000313" key="5">
    <source>
        <dbReference type="Proteomes" id="UP001501323"/>
    </source>
</evidence>
<dbReference type="InterPro" id="IPR003137">
    <property type="entry name" value="PA_domain"/>
</dbReference>
<dbReference type="Gene3D" id="3.50.30.30">
    <property type="match status" value="1"/>
</dbReference>
<keyword evidence="1" id="KW-0732">Signal</keyword>
<comment type="caution">
    <text evidence="4">The sequence shown here is derived from an EMBL/GenBank/DDBJ whole genome shotgun (WGS) entry which is preliminary data.</text>
</comment>
<protein>
    <submittedName>
        <fullName evidence="4">M20/M25/M40 family metallo-hydrolase</fullName>
    </submittedName>
</protein>
<keyword evidence="5" id="KW-1185">Reference proteome</keyword>
<dbReference type="Pfam" id="PF04389">
    <property type="entry name" value="Peptidase_M28"/>
    <property type="match status" value="1"/>
</dbReference>
<feature type="signal peptide" evidence="1">
    <location>
        <begin position="1"/>
        <end position="20"/>
    </location>
</feature>
<gene>
    <name evidence="4" type="ORF">GCM10023332_05860</name>
</gene>
<dbReference type="PROSITE" id="PS51257">
    <property type="entry name" value="PROKAR_LIPOPROTEIN"/>
    <property type="match status" value="1"/>
</dbReference>
<dbReference type="PANTHER" id="PTHR12147:SF26">
    <property type="entry name" value="PEPTIDASE M28 DOMAIN-CONTAINING PROTEIN"/>
    <property type="match status" value="1"/>
</dbReference>
<reference evidence="5" key="1">
    <citation type="journal article" date="2019" name="Int. J. Syst. Evol. Microbiol.">
        <title>The Global Catalogue of Microorganisms (GCM) 10K type strain sequencing project: providing services to taxonomists for standard genome sequencing and annotation.</title>
        <authorList>
            <consortium name="The Broad Institute Genomics Platform"/>
            <consortium name="The Broad Institute Genome Sequencing Center for Infectious Disease"/>
            <person name="Wu L."/>
            <person name="Ma J."/>
        </authorList>
    </citation>
    <scope>NUCLEOTIDE SEQUENCE [LARGE SCALE GENOMIC DNA]</scope>
    <source>
        <strain evidence="5">JCM 18392</strain>
    </source>
</reference>
<dbReference type="InterPro" id="IPR007484">
    <property type="entry name" value="Peptidase_M28"/>
</dbReference>
<evidence type="ECO:0000256" key="1">
    <source>
        <dbReference type="SAM" id="SignalP"/>
    </source>
</evidence>
<dbReference type="PANTHER" id="PTHR12147">
    <property type="entry name" value="METALLOPEPTIDASE M28 FAMILY MEMBER"/>
    <property type="match status" value="1"/>
</dbReference>
<dbReference type="Gene3D" id="3.40.630.10">
    <property type="entry name" value="Zn peptidases"/>
    <property type="match status" value="1"/>
</dbReference>
<accession>A0ABP9DQS3</accession>
<dbReference type="Proteomes" id="UP001501323">
    <property type="component" value="Unassembled WGS sequence"/>
</dbReference>
<evidence type="ECO:0000259" key="2">
    <source>
        <dbReference type="Pfam" id="PF02225"/>
    </source>
</evidence>
<dbReference type="EMBL" id="BAABJY010000001">
    <property type="protein sequence ID" value="GAA4856984.1"/>
    <property type="molecule type" value="Genomic_DNA"/>
</dbReference>
<dbReference type="Pfam" id="PF02225">
    <property type="entry name" value="PA"/>
    <property type="match status" value="1"/>
</dbReference>
<name>A0ABP9DQS3_9GAMM</name>
<dbReference type="SUPFAM" id="SSF53187">
    <property type="entry name" value="Zn-dependent exopeptidases"/>
    <property type="match status" value="1"/>
</dbReference>